<dbReference type="Proteomes" id="UP000396835">
    <property type="component" value="Unassembled WGS sequence"/>
</dbReference>
<gene>
    <name evidence="1" type="ORF">NCTC7812_01336</name>
</gene>
<proteinExistence type="predicted"/>
<accession>A0A449I326</accession>
<evidence type="ECO:0000313" key="1">
    <source>
        <dbReference type="EMBL" id="VFB13806.1"/>
    </source>
</evidence>
<evidence type="ECO:0000313" key="2">
    <source>
        <dbReference type="Proteomes" id="UP000396835"/>
    </source>
</evidence>
<reference evidence="1 2" key="1">
    <citation type="submission" date="2019-02" db="EMBL/GenBank/DDBJ databases">
        <authorList>
            <consortium name="Pathogen Informatics"/>
        </authorList>
    </citation>
    <scope>NUCLEOTIDE SEQUENCE [LARGE SCALE GENOMIC DNA]</scope>
    <source>
        <strain evidence="1 2">3012STDY7078512</strain>
    </source>
</reference>
<organism evidence="1 2">
    <name type="scientific">Prevotella heparinolytica</name>
    <dbReference type="NCBI Taxonomy" id="28113"/>
    <lineage>
        <taxon>Bacteria</taxon>
        <taxon>Pseudomonadati</taxon>
        <taxon>Bacteroidota</taxon>
        <taxon>Bacteroidia</taxon>
        <taxon>Bacteroidales</taxon>
        <taxon>Bacteroidaceae</taxon>
        <taxon>Bacteroides</taxon>
    </lineage>
</organism>
<protein>
    <submittedName>
        <fullName evidence="1">Uncharacterized protein</fullName>
    </submittedName>
</protein>
<name>A0A449I326_9BACE</name>
<dbReference type="AlphaFoldDB" id="A0A449I326"/>
<dbReference type="EMBL" id="CAACYH010000004">
    <property type="protein sequence ID" value="VFB13806.1"/>
    <property type="molecule type" value="Genomic_DNA"/>
</dbReference>
<sequence>MYVTKSKPVTCPDKSLFAPCEYKSATCGQISAPCERISARCEQTVGKGRRGDASMTCRERKLTRWPVISLAWNELIVVITTLFEVDSDDVASAEFYLIFNIKFIVLLSKPFQKRGFMMTIKCNEKFCSLIRNKPGHVDGISFIQPFVETSSPANGIAACIRLFLYIVLLLGG</sequence>